<reference evidence="2" key="1">
    <citation type="journal article" date="2020" name="bioRxiv">
        <title>Comparative genomics of Chlamydomonas.</title>
        <authorList>
            <person name="Craig R.J."/>
            <person name="Hasan A.R."/>
            <person name="Ness R.W."/>
            <person name="Keightley P.D."/>
        </authorList>
    </citation>
    <scope>NUCLEOTIDE SEQUENCE</scope>
    <source>
        <strain evidence="2">CCAP 11/70</strain>
    </source>
</reference>
<feature type="compositionally biased region" description="Gly residues" evidence="1">
    <location>
        <begin position="317"/>
        <end position="329"/>
    </location>
</feature>
<feature type="compositionally biased region" description="Polar residues" evidence="1">
    <location>
        <begin position="234"/>
        <end position="249"/>
    </location>
</feature>
<accession>A0A835XSX3</accession>
<protein>
    <submittedName>
        <fullName evidence="2">Uncharacterized protein</fullName>
    </submittedName>
</protein>
<keyword evidence="3" id="KW-1185">Reference proteome</keyword>
<comment type="caution">
    <text evidence="2">The sequence shown here is derived from an EMBL/GenBank/DDBJ whole genome shotgun (WGS) entry which is preliminary data.</text>
</comment>
<feature type="region of interest" description="Disordered" evidence="1">
    <location>
        <begin position="106"/>
        <end position="381"/>
    </location>
</feature>
<evidence type="ECO:0000313" key="2">
    <source>
        <dbReference type="EMBL" id="KAG2485404.1"/>
    </source>
</evidence>
<dbReference type="AlphaFoldDB" id="A0A835XSX3"/>
<evidence type="ECO:0000256" key="1">
    <source>
        <dbReference type="SAM" id="MobiDB-lite"/>
    </source>
</evidence>
<feature type="compositionally biased region" description="Basic and acidic residues" evidence="1">
    <location>
        <begin position="339"/>
        <end position="359"/>
    </location>
</feature>
<evidence type="ECO:0000313" key="3">
    <source>
        <dbReference type="Proteomes" id="UP000612055"/>
    </source>
</evidence>
<dbReference type="Proteomes" id="UP000612055">
    <property type="component" value="Unassembled WGS sequence"/>
</dbReference>
<feature type="compositionally biased region" description="Low complexity" evidence="1">
    <location>
        <begin position="209"/>
        <end position="219"/>
    </location>
</feature>
<sequence length="393" mass="38554">MHKPWMPAPDLANEDIIEDDPLVIGPANGRNGGLRNGGVPGCTSFRDSSILGGTTVSSKLGTVTSVPVASSRTSAAPTGIYGKGTGQVIATAASARPQSGLFVARSARTSAPGPDSANSYEGDGPDVAGVTNRMQGDILGDPEDDGVAGYSARGPSSGGPQGHRGSSQGSGGPGYGPGHSQVLRSHNGTAPNGAGHGAQGGPTKPLTPAARYAAAAAEANRMPGLDAEDGERNSGGSRTSALAGSSSMALRNGRAPLDPASSRQVAVHPKGESRSAGGFLPDSASSSVPLGATAGPRSSSDGGRPASGKPRMSASGAGSGGGGKEGGLLGLFSRHSSARPKEAKEPKPAKAPKAERGGDEDVAEVLASGGVGGGRPPSGLLKRTASALVNWAR</sequence>
<organism evidence="2 3">
    <name type="scientific">Edaphochlamys debaryana</name>
    <dbReference type="NCBI Taxonomy" id="47281"/>
    <lineage>
        <taxon>Eukaryota</taxon>
        <taxon>Viridiplantae</taxon>
        <taxon>Chlorophyta</taxon>
        <taxon>core chlorophytes</taxon>
        <taxon>Chlorophyceae</taxon>
        <taxon>CS clade</taxon>
        <taxon>Chlamydomonadales</taxon>
        <taxon>Chlamydomonadales incertae sedis</taxon>
        <taxon>Edaphochlamys</taxon>
    </lineage>
</organism>
<name>A0A835XSX3_9CHLO</name>
<proteinExistence type="predicted"/>
<gene>
    <name evidence="2" type="ORF">HYH03_015890</name>
</gene>
<dbReference type="EMBL" id="JAEHOE010000130">
    <property type="protein sequence ID" value="KAG2485404.1"/>
    <property type="molecule type" value="Genomic_DNA"/>
</dbReference>
<feature type="compositionally biased region" description="Gly residues" evidence="1">
    <location>
        <begin position="156"/>
        <end position="177"/>
    </location>
</feature>